<evidence type="ECO:0000256" key="1">
    <source>
        <dbReference type="SAM" id="MobiDB-lite"/>
    </source>
</evidence>
<proteinExistence type="predicted"/>
<comment type="caution">
    <text evidence="2">The sequence shown here is derived from an EMBL/GenBank/DDBJ whole genome shotgun (WGS) entry which is preliminary data.</text>
</comment>
<evidence type="ECO:0000313" key="3">
    <source>
        <dbReference type="Proteomes" id="UP000191518"/>
    </source>
</evidence>
<feature type="compositionally biased region" description="Polar residues" evidence="1">
    <location>
        <begin position="30"/>
        <end position="43"/>
    </location>
</feature>
<protein>
    <submittedName>
        <fullName evidence="2">Uncharacterized protein</fullName>
    </submittedName>
</protein>
<evidence type="ECO:0000313" key="2">
    <source>
        <dbReference type="EMBL" id="OQE05715.1"/>
    </source>
</evidence>
<accession>A0A1V6RVA3</accession>
<sequence>MTHQVEPQSPRAAQERTPSPAAQAKPQEANPATSSSTSVTDTQPTPPMLTLNAPPPKAKNRPLHPNYYIVQGLGEDLEAGPSDNYCSGDHLPNSPQVTDNNAICLERSNFAAVFMLPAVKDWLVANKPSLF</sequence>
<keyword evidence="3" id="KW-1185">Reference proteome</keyword>
<organism evidence="2 3">
    <name type="scientific">Penicillium vulpinum</name>
    <dbReference type="NCBI Taxonomy" id="29845"/>
    <lineage>
        <taxon>Eukaryota</taxon>
        <taxon>Fungi</taxon>
        <taxon>Dikarya</taxon>
        <taxon>Ascomycota</taxon>
        <taxon>Pezizomycotina</taxon>
        <taxon>Eurotiomycetes</taxon>
        <taxon>Eurotiomycetidae</taxon>
        <taxon>Eurotiales</taxon>
        <taxon>Aspergillaceae</taxon>
        <taxon>Penicillium</taxon>
    </lineage>
</organism>
<dbReference type="Proteomes" id="UP000191518">
    <property type="component" value="Unassembled WGS sequence"/>
</dbReference>
<gene>
    <name evidence="2" type="ORF">PENVUL_c022G03460</name>
</gene>
<reference evidence="3" key="1">
    <citation type="journal article" date="2017" name="Nat. Microbiol.">
        <title>Global analysis of biosynthetic gene clusters reveals vast potential of secondary metabolite production in Penicillium species.</title>
        <authorList>
            <person name="Nielsen J.C."/>
            <person name="Grijseels S."/>
            <person name="Prigent S."/>
            <person name="Ji B."/>
            <person name="Dainat J."/>
            <person name="Nielsen K.F."/>
            <person name="Frisvad J.C."/>
            <person name="Workman M."/>
            <person name="Nielsen J."/>
        </authorList>
    </citation>
    <scope>NUCLEOTIDE SEQUENCE [LARGE SCALE GENOMIC DNA]</scope>
    <source>
        <strain evidence="3">IBT 29486</strain>
    </source>
</reference>
<dbReference type="EMBL" id="MDYP01000022">
    <property type="protein sequence ID" value="OQE05715.1"/>
    <property type="molecule type" value="Genomic_DNA"/>
</dbReference>
<feature type="region of interest" description="Disordered" evidence="1">
    <location>
        <begin position="78"/>
        <end position="97"/>
    </location>
</feature>
<dbReference type="AlphaFoldDB" id="A0A1V6RVA3"/>
<name>A0A1V6RVA3_9EURO</name>
<feature type="region of interest" description="Disordered" evidence="1">
    <location>
        <begin position="1"/>
        <end position="65"/>
    </location>
</feature>